<organism evidence="1 2">
    <name type="scientific">Aquitalea magnusonii</name>
    <dbReference type="NCBI Taxonomy" id="332411"/>
    <lineage>
        <taxon>Bacteria</taxon>
        <taxon>Pseudomonadati</taxon>
        <taxon>Pseudomonadota</taxon>
        <taxon>Betaproteobacteria</taxon>
        <taxon>Neisseriales</taxon>
        <taxon>Chromobacteriaceae</taxon>
        <taxon>Aquitalea</taxon>
    </lineage>
</organism>
<accession>A0A3G9G7X5</accession>
<keyword evidence="2" id="KW-1185">Reference proteome</keyword>
<protein>
    <submittedName>
        <fullName evidence="1">Uncharacterized protein</fullName>
    </submittedName>
</protein>
<gene>
    <name evidence="1" type="ORF">DLM_0458</name>
</gene>
<dbReference type="KEGG" id="amah:DLM_0458"/>
<reference evidence="2" key="1">
    <citation type="journal article" date="2017" name="Biotechnol. Biofuels">
        <title>Evaluation of environmental bacterial communities as a factor affecting the growth of duckweed Lemna minor.</title>
        <authorList>
            <person name="Ishizawa H."/>
            <person name="Kuroda M."/>
            <person name="Morikawa M."/>
            <person name="Ike M."/>
        </authorList>
    </citation>
    <scope>NUCLEOTIDE SEQUENCE [LARGE SCALE GENOMIC DNA]</scope>
    <source>
        <strain evidence="2">H3</strain>
    </source>
</reference>
<reference evidence="1 2" key="2">
    <citation type="journal article" date="2017" name="Genome Announc.">
        <title>Draft genome sequence of Aquitalea magnusonii strain H3, a plant growth-promoting bacterium of duckweed Lemna minor.</title>
        <authorList>
            <person name="Ishizawa H."/>
            <person name="Kuroda M."/>
            <person name="Ike M."/>
        </authorList>
    </citation>
    <scope>NUCLEOTIDE SEQUENCE [LARGE SCALE GENOMIC DNA]</scope>
    <source>
        <strain evidence="1 2">H3</strain>
    </source>
</reference>
<evidence type="ECO:0000313" key="1">
    <source>
        <dbReference type="EMBL" id="BBF84128.1"/>
    </source>
</evidence>
<evidence type="ECO:0000313" key="2">
    <source>
        <dbReference type="Proteomes" id="UP000198290"/>
    </source>
</evidence>
<reference evidence="2" key="3">
    <citation type="journal article" date="2017" name="Plant Physiol. Biochem.">
        <title>Differential oxidative and antioxidative response of duckweed Lemna minor toward plant growth promoting/inhibiting bacteria.</title>
        <authorList>
            <person name="Ishizawa H."/>
            <person name="Kuroda M."/>
            <person name="Morikawa M."/>
            <person name="Ike M."/>
        </authorList>
    </citation>
    <scope>NUCLEOTIDE SEQUENCE [LARGE SCALE GENOMIC DNA]</scope>
    <source>
        <strain evidence="2">H3</strain>
    </source>
</reference>
<proteinExistence type="predicted"/>
<dbReference type="Proteomes" id="UP000198290">
    <property type="component" value="Chromosome"/>
</dbReference>
<sequence>MVLARVRESEKRLRHHVILLKSGKRILSHSPPPLAHQASA</sequence>
<dbReference type="AlphaFoldDB" id="A0A3G9G7X5"/>
<dbReference type="EMBL" id="AP018823">
    <property type="protein sequence ID" value="BBF84128.1"/>
    <property type="molecule type" value="Genomic_DNA"/>
</dbReference>
<name>A0A3G9G7X5_9NEIS</name>